<keyword evidence="4 9" id="KW-0597">Phosphoprotein</keyword>
<dbReference type="InterPro" id="IPR003594">
    <property type="entry name" value="HATPase_dom"/>
</dbReference>
<keyword evidence="10" id="KW-1133">Transmembrane helix</keyword>
<dbReference type="Pfam" id="PF00072">
    <property type="entry name" value="Response_reg"/>
    <property type="match status" value="1"/>
</dbReference>
<dbReference type="EC" id="2.7.13.3" evidence="3"/>
<dbReference type="SMART" id="SM00448">
    <property type="entry name" value="REC"/>
    <property type="match status" value="1"/>
</dbReference>
<evidence type="ECO:0000259" key="12">
    <source>
        <dbReference type="PROSITE" id="PS50110"/>
    </source>
</evidence>
<dbReference type="Gene3D" id="1.10.287.130">
    <property type="match status" value="1"/>
</dbReference>
<gene>
    <name evidence="15" type="ORF">C8N34_12617</name>
</gene>
<dbReference type="SMART" id="SM00388">
    <property type="entry name" value="HisKA"/>
    <property type="match status" value="1"/>
</dbReference>
<feature type="domain" description="HAMP" evidence="13">
    <location>
        <begin position="369"/>
        <end position="421"/>
    </location>
</feature>
<dbReference type="Gene3D" id="1.20.58.920">
    <property type="match status" value="1"/>
</dbReference>
<dbReference type="RefSeq" id="WP_145693824.1">
    <property type="nucleotide sequence ID" value="NZ_QBKP01000026.1"/>
</dbReference>
<dbReference type="InterPro" id="IPR003660">
    <property type="entry name" value="HAMP_dom"/>
</dbReference>
<feature type="domain" description="HPt" evidence="14">
    <location>
        <begin position="857"/>
        <end position="946"/>
    </location>
</feature>
<feature type="modified residue" description="Phosphohistidine" evidence="8">
    <location>
        <position position="896"/>
    </location>
</feature>
<dbReference type="InterPro" id="IPR038188">
    <property type="entry name" value="TorS_sensor_sf"/>
</dbReference>
<evidence type="ECO:0000256" key="7">
    <source>
        <dbReference type="ARBA" id="ARBA00023012"/>
    </source>
</evidence>
<comment type="caution">
    <text evidence="15">The sequence shown here is derived from an EMBL/GenBank/DDBJ whole genome shotgun (WGS) entry which is preliminary data.</text>
</comment>
<feature type="modified residue" description="4-aspartylphosphate" evidence="9">
    <location>
        <position position="771"/>
    </location>
</feature>
<dbReference type="Gene3D" id="3.30.565.10">
    <property type="entry name" value="Histidine kinase-like ATPase, C-terminal domain"/>
    <property type="match status" value="1"/>
</dbReference>
<dbReference type="SUPFAM" id="SSF47384">
    <property type="entry name" value="Homodimeric domain of signal transducing histidine kinase"/>
    <property type="match status" value="1"/>
</dbReference>
<dbReference type="OrthoDB" id="9801651at2"/>
<comment type="subcellular location">
    <subcellularLocation>
        <location evidence="2">Membrane</location>
    </subcellularLocation>
</comment>
<keyword evidence="10" id="KW-0812">Transmembrane</keyword>
<dbReference type="InterPro" id="IPR036890">
    <property type="entry name" value="HATPase_C_sf"/>
</dbReference>
<dbReference type="InterPro" id="IPR036097">
    <property type="entry name" value="HisK_dim/P_sf"/>
</dbReference>
<evidence type="ECO:0000313" key="15">
    <source>
        <dbReference type="EMBL" id="PTX42683.1"/>
    </source>
</evidence>
<dbReference type="AlphaFoldDB" id="A0A2T6AFT1"/>
<evidence type="ECO:0000256" key="9">
    <source>
        <dbReference type="PROSITE-ProRule" id="PRU00169"/>
    </source>
</evidence>
<evidence type="ECO:0000313" key="16">
    <source>
        <dbReference type="Proteomes" id="UP000244224"/>
    </source>
</evidence>
<feature type="domain" description="Response regulatory" evidence="12">
    <location>
        <begin position="722"/>
        <end position="840"/>
    </location>
</feature>
<dbReference type="InterPro" id="IPR014302">
    <property type="entry name" value="Sig_transdc_His_kinase_TorS"/>
</dbReference>
<dbReference type="InterPro" id="IPR001789">
    <property type="entry name" value="Sig_transdc_resp-reg_receiver"/>
</dbReference>
<evidence type="ECO:0000259" key="13">
    <source>
        <dbReference type="PROSITE" id="PS50885"/>
    </source>
</evidence>
<evidence type="ECO:0000256" key="3">
    <source>
        <dbReference type="ARBA" id="ARBA00012438"/>
    </source>
</evidence>
<dbReference type="Proteomes" id="UP000244224">
    <property type="component" value="Unassembled WGS sequence"/>
</dbReference>
<keyword evidence="10" id="KW-0472">Membrane</keyword>
<dbReference type="SUPFAM" id="SSF52172">
    <property type="entry name" value="CheY-like"/>
    <property type="match status" value="1"/>
</dbReference>
<evidence type="ECO:0000256" key="2">
    <source>
        <dbReference type="ARBA" id="ARBA00004370"/>
    </source>
</evidence>
<evidence type="ECO:0000256" key="5">
    <source>
        <dbReference type="ARBA" id="ARBA00022679"/>
    </source>
</evidence>
<feature type="domain" description="Histidine kinase" evidence="11">
    <location>
        <begin position="478"/>
        <end position="701"/>
    </location>
</feature>
<dbReference type="Gene3D" id="1.20.120.160">
    <property type="entry name" value="HPT domain"/>
    <property type="match status" value="1"/>
</dbReference>
<dbReference type="CDD" id="cd16172">
    <property type="entry name" value="TorS_sensor_domain"/>
    <property type="match status" value="1"/>
</dbReference>
<dbReference type="SMART" id="SM00387">
    <property type="entry name" value="HATPase_c"/>
    <property type="match status" value="1"/>
</dbReference>
<dbReference type="PROSITE" id="PS50109">
    <property type="entry name" value="HIS_KIN"/>
    <property type="match status" value="1"/>
</dbReference>
<evidence type="ECO:0000259" key="11">
    <source>
        <dbReference type="PROSITE" id="PS50109"/>
    </source>
</evidence>
<keyword evidence="7" id="KW-0902">Two-component regulatory system</keyword>
<dbReference type="CDD" id="cd16922">
    <property type="entry name" value="HATPase_EvgS-ArcB-TorS-like"/>
    <property type="match status" value="1"/>
</dbReference>
<dbReference type="FunFam" id="3.30.565.10:FF:000010">
    <property type="entry name" value="Sensor histidine kinase RcsC"/>
    <property type="match status" value="1"/>
</dbReference>
<evidence type="ECO:0000256" key="10">
    <source>
        <dbReference type="SAM" id="Phobius"/>
    </source>
</evidence>
<reference evidence="15 16" key="1">
    <citation type="submission" date="2018-04" db="EMBL/GenBank/DDBJ databases">
        <title>Genomic Encyclopedia of Archaeal and Bacterial Type Strains, Phase II (KMG-II): from individual species to whole genera.</title>
        <authorList>
            <person name="Goeker M."/>
        </authorList>
    </citation>
    <scope>NUCLEOTIDE SEQUENCE [LARGE SCALE GENOMIC DNA]</scope>
    <source>
        <strain evidence="15 16">DSM 21823</strain>
    </source>
</reference>
<dbReference type="InterPro" id="IPR037952">
    <property type="entry name" value="Sensor_TorS"/>
</dbReference>
<proteinExistence type="predicted"/>
<accession>A0A2T6AFT1</accession>
<dbReference type="CDD" id="cd17546">
    <property type="entry name" value="REC_hyHK_CKI1_RcsC-like"/>
    <property type="match status" value="1"/>
</dbReference>
<dbReference type="InterPro" id="IPR011006">
    <property type="entry name" value="CheY-like_superfamily"/>
</dbReference>
<evidence type="ECO:0000256" key="6">
    <source>
        <dbReference type="ARBA" id="ARBA00022777"/>
    </source>
</evidence>
<dbReference type="GO" id="GO:0000155">
    <property type="term" value="F:phosphorelay sensor kinase activity"/>
    <property type="evidence" value="ECO:0007669"/>
    <property type="project" value="InterPro"/>
</dbReference>
<dbReference type="GO" id="GO:0005886">
    <property type="term" value="C:plasma membrane"/>
    <property type="evidence" value="ECO:0007669"/>
    <property type="project" value="UniProtKB-SubCell"/>
</dbReference>
<evidence type="ECO:0000259" key="14">
    <source>
        <dbReference type="PROSITE" id="PS50894"/>
    </source>
</evidence>
<dbReference type="InterPro" id="IPR005467">
    <property type="entry name" value="His_kinase_dom"/>
</dbReference>
<dbReference type="PROSITE" id="PS50885">
    <property type="entry name" value="HAMP"/>
    <property type="match status" value="1"/>
</dbReference>
<dbReference type="Gene3D" id="3.40.50.2300">
    <property type="match status" value="1"/>
</dbReference>
<dbReference type="PANTHER" id="PTHR45339:SF5">
    <property type="entry name" value="HISTIDINE KINASE"/>
    <property type="match status" value="1"/>
</dbReference>
<dbReference type="InterPro" id="IPR008207">
    <property type="entry name" value="Sig_transdc_His_kin_Hpt_dom"/>
</dbReference>
<sequence>MRILDYKSSLGGRLMLAVLLIAGFPVATGILGWFELQDVARIQSRVVTEAIPAISEVRGVAEETSRVVAMAPELAAVTDEAQRTERSAFLFAQADALRDRLTRQPAVRGEALARVLEAEAAVRQALVAIDGQVRQRIHLIARRDAQLQAGRIAAVELTEIADTLVANAEMGAAAVISSLYDLEMDPASGLHTRLEALDKLIEVDLFQMGLMFELRAHASEVGLLLNRVAGVRSQDELDGIRQDLDLRAKVIARRLASVNDPRRAERALVLLRTIGSGVATPPETATLFETAGSVLVLTDHIATAETELRQAAVTLELAAAALADGIEARAVAAGRAAEQAITATQRLYAFSAMLALVLSMAVLWFYVRGNLIRRLDALSARMTGLAEGDLGPIIQPDGADEIAGMERAVEVFRLQAIANRAFATERERHLQELHRHRNELQQLVDEQTEQLRGEVAAHDAARARAEAADRAKSEFLAMMSHEIRTPMNGVLGMLRSLPQEGLTDHQAARINVALASGNGLMGLLNSILDYSKLDQGTADTESMAFDLTEALHDITLLMAPVAEEKGLQLRTVLPEAPVPPLQGDMGKLRQILFNLLSNAVKFTATGEVVLRAILLPTDGRDGVLRLRFQVEDTGKGIAPEAMERIFTPFQQEDAQTARTYGGTGLGLSISRRLAGLMGGILTAESRAGKGATFTLTVPFQRAEAAPADRMITLPEPAARPLKVLVVEDHPVNQEVARSFLRTLGHHCTLTETGEAAVALVAEGGFDAVLMDVNLPGISGIEATRNIRALSGPMAARLPVIGLSAHVQPEDVQACRAAGMNDIIAKPLSPETLVAVLNRHSQAPAVAASVQAALADLGPDQTRTLVRLMLESLRPGAEAVIAAVRAGDRTALSRQAHQLKSAVGNFDMPELLALLSGLNRTDALPDEATLAALRAAVARAEHDLRDTLSVLSAPVPFMPAAQ</sequence>
<evidence type="ECO:0000256" key="4">
    <source>
        <dbReference type="ARBA" id="ARBA00022553"/>
    </source>
</evidence>
<dbReference type="EMBL" id="QBKP01000026">
    <property type="protein sequence ID" value="PTX42683.1"/>
    <property type="molecule type" value="Genomic_DNA"/>
</dbReference>
<keyword evidence="5" id="KW-0808">Transferase</keyword>
<dbReference type="Gene3D" id="6.10.340.10">
    <property type="match status" value="1"/>
</dbReference>
<dbReference type="Pfam" id="PF02518">
    <property type="entry name" value="HATPase_c"/>
    <property type="match status" value="1"/>
</dbReference>
<dbReference type="PRINTS" id="PR00344">
    <property type="entry name" value="BCTRLSENSOR"/>
</dbReference>
<dbReference type="InterPro" id="IPR003661">
    <property type="entry name" value="HisK_dim/P_dom"/>
</dbReference>
<dbReference type="PANTHER" id="PTHR45339">
    <property type="entry name" value="HYBRID SIGNAL TRANSDUCTION HISTIDINE KINASE J"/>
    <property type="match status" value="1"/>
</dbReference>
<dbReference type="CDD" id="cd00082">
    <property type="entry name" value="HisKA"/>
    <property type="match status" value="1"/>
</dbReference>
<keyword evidence="16" id="KW-1185">Reference proteome</keyword>
<keyword evidence="6 15" id="KW-0418">Kinase</keyword>
<dbReference type="SUPFAM" id="SSF55874">
    <property type="entry name" value="ATPase domain of HSP90 chaperone/DNA topoisomerase II/histidine kinase"/>
    <property type="match status" value="1"/>
</dbReference>
<name>A0A2T6AFT1_9RHOB</name>
<feature type="transmembrane region" description="Helical" evidence="10">
    <location>
        <begin position="347"/>
        <end position="367"/>
    </location>
</feature>
<dbReference type="Pfam" id="PF21689">
    <property type="entry name" value="TorS_sensor_domain"/>
    <property type="match status" value="1"/>
</dbReference>
<evidence type="ECO:0000256" key="1">
    <source>
        <dbReference type="ARBA" id="ARBA00000085"/>
    </source>
</evidence>
<evidence type="ECO:0000256" key="8">
    <source>
        <dbReference type="PROSITE-ProRule" id="PRU00110"/>
    </source>
</evidence>
<comment type="catalytic activity">
    <reaction evidence="1">
        <text>ATP + protein L-histidine = ADP + protein N-phospho-L-histidine.</text>
        <dbReference type="EC" id="2.7.13.3"/>
    </reaction>
</comment>
<organism evidence="15 16">
    <name type="scientific">Gemmobacter caeni</name>
    <dbReference type="NCBI Taxonomy" id="589035"/>
    <lineage>
        <taxon>Bacteria</taxon>
        <taxon>Pseudomonadati</taxon>
        <taxon>Pseudomonadota</taxon>
        <taxon>Alphaproteobacteria</taxon>
        <taxon>Rhodobacterales</taxon>
        <taxon>Paracoccaceae</taxon>
        <taxon>Gemmobacter</taxon>
    </lineage>
</organism>
<dbReference type="PROSITE" id="PS50110">
    <property type="entry name" value="RESPONSE_REGULATORY"/>
    <property type="match status" value="1"/>
</dbReference>
<dbReference type="PROSITE" id="PS50894">
    <property type="entry name" value="HPT"/>
    <property type="match status" value="1"/>
</dbReference>
<feature type="transmembrane region" description="Helical" evidence="10">
    <location>
        <begin position="12"/>
        <end position="34"/>
    </location>
</feature>
<dbReference type="GO" id="GO:0005524">
    <property type="term" value="F:ATP binding"/>
    <property type="evidence" value="ECO:0007669"/>
    <property type="project" value="UniProtKB-KW"/>
</dbReference>
<dbReference type="PIRSF" id="PIRSF036437">
    <property type="entry name" value="HK_TorS"/>
    <property type="match status" value="1"/>
</dbReference>
<dbReference type="InterPro" id="IPR004358">
    <property type="entry name" value="Sig_transdc_His_kin-like_C"/>
</dbReference>
<protein>
    <recommendedName>
        <fullName evidence="3">histidine kinase</fullName>
        <ecNumber evidence="3">2.7.13.3</ecNumber>
    </recommendedName>
</protein>
<dbReference type="Pfam" id="PF00512">
    <property type="entry name" value="HisKA"/>
    <property type="match status" value="1"/>
</dbReference>
<dbReference type="SUPFAM" id="SSF47226">
    <property type="entry name" value="Histidine-containing phosphotransfer domain, HPT domain"/>
    <property type="match status" value="1"/>
</dbReference>
<dbReference type="InterPro" id="IPR036641">
    <property type="entry name" value="HPT_dom_sf"/>
</dbReference>